<comment type="caution">
    <text evidence="2">The sequence shown here is derived from an EMBL/GenBank/DDBJ whole genome shotgun (WGS) entry which is preliminary data.</text>
</comment>
<dbReference type="Proteomes" id="UP000812270">
    <property type="component" value="Unassembled WGS sequence"/>
</dbReference>
<protein>
    <submittedName>
        <fullName evidence="2">Zinc ribbon domain-containing protein</fullName>
    </submittedName>
</protein>
<evidence type="ECO:0000313" key="3">
    <source>
        <dbReference type="Proteomes" id="UP000812270"/>
    </source>
</evidence>
<keyword evidence="3" id="KW-1185">Reference proteome</keyword>
<dbReference type="Pfam" id="PF12674">
    <property type="entry name" value="Zn_ribbon_2"/>
    <property type="match status" value="1"/>
</dbReference>
<dbReference type="InterPro" id="IPR025868">
    <property type="entry name" value="Zn_ribbon_dom_put"/>
</dbReference>
<feature type="domain" description="Putative zinc ribbon" evidence="1">
    <location>
        <begin position="8"/>
        <end position="86"/>
    </location>
</feature>
<proteinExistence type="predicted"/>
<gene>
    <name evidence="2" type="ORF">KTO63_07585</name>
</gene>
<dbReference type="RefSeq" id="WP_217790627.1">
    <property type="nucleotide sequence ID" value="NZ_JAHSPG010000003.1"/>
</dbReference>
<evidence type="ECO:0000259" key="1">
    <source>
        <dbReference type="Pfam" id="PF12674"/>
    </source>
</evidence>
<accession>A0A9E2S985</accession>
<evidence type="ECO:0000313" key="2">
    <source>
        <dbReference type="EMBL" id="MBV4356999.1"/>
    </source>
</evidence>
<dbReference type="AlphaFoldDB" id="A0A9E2S985"/>
<reference evidence="2" key="1">
    <citation type="submission" date="2021-06" db="EMBL/GenBank/DDBJ databases">
        <authorList>
            <person name="Huq M.A."/>
        </authorList>
    </citation>
    <scope>NUCLEOTIDE SEQUENCE</scope>
    <source>
        <strain evidence="2">MAH-26</strain>
    </source>
</reference>
<dbReference type="EMBL" id="JAHSPG010000003">
    <property type="protein sequence ID" value="MBV4356999.1"/>
    <property type="molecule type" value="Genomic_DNA"/>
</dbReference>
<name>A0A9E2S985_9BACT</name>
<organism evidence="2 3">
    <name type="scientific">Pinibacter aurantiacus</name>
    <dbReference type="NCBI Taxonomy" id="2851599"/>
    <lineage>
        <taxon>Bacteria</taxon>
        <taxon>Pseudomonadati</taxon>
        <taxon>Bacteroidota</taxon>
        <taxon>Chitinophagia</taxon>
        <taxon>Chitinophagales</taxon>
        <taxon>Chitinophagaceae</taxon>
        <taxon>Pinibacter</taxon>
    </lineage>
</organism>
<sequence>MAEVYKNCQSCGMPLKRDPKGGGSNADGSKSTMYCSYCFENGKFTQPNITAAEMQSFVKGKLKQMGFPGFIAGFFTKGIPSLKRWKQ</sequence>